<proteinExistence type="predicted"/>
<dbReference type="EMBL" id="FN430378">
    <property type="protein sequence ID" value="CAZ86531.1"/>
    <property type="molecule type" value="Genomic_DNA"/>
</dbReference>
<feature type="compositionally biased region" description="Acidic residues" evidence="1">
    <location>
        <begin position="154"/>
        <end position="167"/>
    </location>
</feature>
<gene>
    <name evidence="2" type="ORF">GSTUM_00012028001</name>
</gene>
<feature type="region of interest" description="Disordered" evidence="1">
    <location>
        <begin position="1"/>
        <end position="236"/>
    </location>
</feature>
<protein>
    <submittedName>
        <fullName evidence="2">(Perigord truffle) hypothetical protein</fullName>
    </submittedName>
</protein>
<feature type="compositionally biased region" description="Polar residues" evidence="1">
    <location>
        <begin position="264"/>
        <end position="281"/>
    </location>
</feature>
<organism evidence="2 3">
    <name type="scientific">Tuber melanosporum (strain Mel28)</name>
    <name type="common">Perigord black truffle</name>
    <dbReference type="NCBI Taxonomy" id="656061"/>
    <lineage>
        <taxon>Eukaryota</taxon>
        <taxon>Fungi</taxon>
        <taxon>Dikarya</taxon>
        <taxon>Ascomycota</taxon>
        <taxon>Pezizomycotina</taxon>
        <taxon>Pezizomycetes</taxon>
        <taxon>Pezizales</taxon>
        <taxon>Tuberaceae</taxon>
        <taxon>Tuber</taxon>
    </lineage>
</organism>
<reference evidence="2 3" key="1">
    <citation type="journal article" date="2010" name="Nature">
        <title>Perigord black truffle genome uncovers evolutionary origins and mechanisms of symbiosis.</title>
        <authorList>
            <person name="Martin F."/>
            <person name="Kohler A."/>
            <person name="Murat C."/>
            <person name="Balestrini R."/>
            <person name="Coutinho P.M."/>
            <person name="Jaillon O."/>
            <person name="Montanini B."/>
            <person name="Morin E."/>
            <person name="Noel B."/>
            <person name="Percudani R."/>
            <person name="Porcel B."/>
            <person name="Rubini A."/>
            <person name="Amicucci A."/>
            <person name="Amselem J."/>
            <person name="Anthouard V."/>
            <person name="Arcioni S."/>
            <person name="Artiguenave F."/>
            <person name="Aury J.M."/>
            <person name="Ballario P."/>
            <person name="Bolchi A."/>
            <person name="Brenna A."/>
            <person name="Brun A."/>
            <person name="Buee M."/>
            <person name="Cantarel B."/>
            <person name="Chevalier G."/>
            <person name="Couloux A."/>
            <person name="Da Silva C."/>
            <person name="Denoeud F."/>
            <person name="Duplessis S."/>
            <person name="Ghignone S."/>
            <person name="Hilselberger B."/>
            <person name="Iotti M."/>
            <person name="Marcais B."/>
            <person name="Mello A."/>
            <person name="Miranda M."/>
            <person name="Pacioni G."/>
            <person name="Quesneville H."/>
            <person name="Riccioni C."/>
            <person name="Ruotolo R."/>
            <person name="Splivallo R."/>
            <person name="Stocchi V."/>
            <person name="Tisserant E."/>
            <person name="Viscomi A.R."/>
            <person name="Zambonelli A."/>
            <person name="Zampieri E."/>
            <person name="Henrissat B."/>
            <person name="Lebrun M.H."/>
            <person name="Paolocci F."/>
            <person name="Bonfante P."/>
            <person name="Ottonello S."/>
            <person name="Wincker P."/>
        </authorList>
    </citation>
    <scope>NUCLEOTIDE SEQUENCE [LARGE SCALE GENOMIC DNA]</scope>
    <source>
        <strain evidence="2 3">Mel28</strain>
    </source>
</reference>
<dbReference type="InParanoid" id="D5GPT8"/>
<feature type="compositionally biased region" description="Low complexity" evidence="1">
    <location>
        <begin position="10"/>
        <end position="42"/>
    </location>
</feature>
<dbReference type="KEGG" id="tml:GSTUM_00012028001"/>
<feature type="compositionally biased region" description="Polar residues" evidence="1">
    <location>
        <begin position="129"/>
        <end position="153"/>
    </location>
</feature>
<dbReference type="OMA" id="SHAFCAF"/>
<feature type="region of interest" description="Disordered" evidence="1">
    <location>
        <begin position="258"/>
        <end position="282"/>
    </location>
</feature>
<accession>D5GPT8</accession>
<dbReference type="RefSeq" id="XP_002842340.1">
    <property type="nucleotide sequence ID" value="XM_002842294.1"/>
</dbReference>
<evidence type="ECO:0000313" key="2">
    <source>
        <dbReference type="EMBL" id="CAZ86531.1"/>
    </source>
</evidence>
<dbReference type="GeneID" id="9182275"/>
<dbReference type="HOGENOM" id="CLU_883369_0_0_1"/>
<dbReference type="AlphaFoldDB" id="D5GPT8"/>
<name>D5GPT8_TUBMM</name>
<evidence type="ECO:0000313" key="3">
    <source>
        <dbReference type="Proteomes" id="UP000006911"/>
    </source>
</evidence>
<sequence>MADFFPPFTSSPGRASLLGLGLPPLSSAENSPPAALRSAPSSRFHREQRKALHSAPDESDDGCSPHPSIYEASPVASDEECQSDKEPLSVCFETAKPQAADLLSSNPDGTYSPPGGRDISRFSGLSLLETITEQKSASTQPEEGGQRSYTQVPTEDDDESEDEELEQYYEYASPTQPLHPALSTSAPQYTESPYPSPSQSHPTSAPASNSFFTRGLPPSPRPFPHQPNFRPAVSMNRSYGTLSSHPFHRAPVLATFPGGYPTDNMGTPDSLQSPSSRSRAGSLQEGGIWTMISHAFCAFCCCVSVGDSERWGEHP</sequence>
<evidence type="ECO:0000256" key="1">
    <source>
        <dbReference type="SAM" id="MobiDB-lite"/>
    </source>
</evidence>
<dbReference type="Proteomes" id="UP000006911">
    <property type="component" value="Unassembled WGS sequence"/>
</dbReference>
<feature type="compositionally biased region" description="Polar residues" evidence="1">
    <location>
        <begin position="182"/>
        <end position="212"/>
    </location>
</feature>
<keyword evidence="3" id="KW-1185">Reference proteome</keyword>